<dbReference type="GeneID" id="110072465"/>
<evidence type="ECO:0000313" key="6">
    <source>
        <dbReference type="RefSeq" id="XP_072834138.1"/>
    </source>
</evidence>
<evidence type="ECO:0000313" key="4">
    <source>
        <dbReference type="RefSeq" id="XP_072834136.1"/>
    </source>
</evidence>
<organism evidence="3 5">
    <name type="scientific">Pogona vitticeps</name>
    <name type="common">central bearded dragon</name>
    <dbReference type="NCBI Taxonomy" id="103695"/>
    <lineage>
        <taxon>Eukaryota</taxon>
        <taxon>Metazoa</taxon>
        <taxon>Chordata</taxon>
        <taxon>Craniata</taxon>
        <taxon>Vertebrata</taxon>
        <taxon>Euteleostomi</taxon>
        <taxon>Lepidosauria</taxon>
        <taxon>Squamata</taxon>
        <taxon>Bifurcata</taxon>
        <taxon>Unidentata</taxon>
        <taxon>Episquamata</taxon>
        <taxon>Toxicofera</taxon>
        <taxon>Iguania</taxon>
        <taxon>Acrodonta</taxon>
        <taxon>Agamidae</taxon>
        <taxon>Amphibolurinae</taxon>
        <taxon>Pogona</taxon>
    </lineage>
</organism>
<sequence length="282" mass="29785">MSSPDESPSGLRGPPGDLLGRLPWDIDPSRLSFSPFLDLDTQISLAPISDSPESSLEELRSAEEEEDEEERQSTGALWSNVPGPLSLGHAGRSTPPGRQEPLETPEGAGTPTGEATVCQDRGHPAALTRTPKGTSFPDTARWPPRHPLLATEESQSGPSDVADALHKVHVSLEVESADPVPRQSPGDLGLLPCEPGGQGCRGCSSDHMKAIASAFVAFIFAPWLLYGLYNLLPPPASVGLDMASRVAFALRCLLVAGVPILLGKRARGWREPGRKTAEAAAG</sequence>
<feature type="region of interest" description="Disordered" evidence="1">
    <location>
        <begin position="44"/>
        <end position="160"/>
    </location>
</feature>
<evidence type="ECO:0000256" key="2">
    <source>
        <dbReference type="SAM" id="Phobius"/>
    </source>
</evidence>
<feature type="transmembrane region" description="Helical" evidence="2">
    <location>
        <begin position="211"/>
        <end position="231"/>
    </location>
</feature>
<dbReference type="RefSeq" id="XP_072834138.1">
    <property type="nucleotide sequence ID" value="XM_072978037.1"/>
</dbReference>
<dbReference type="RefSeq" id="XP_072834136.1">
    <property type="nucleotide sequence ID" value="XM_072978035.1"/>
</dbReference>
<proteinExistence type="predicted"/>
<gene>
    <name evidence="4 5 6" type="primary">LOC110072465</name>
</gene>
<evidence type="ECO:0000256" key="1">
    <source>
        <dbReference type="SAM" id="MobiDB-lite"/>
    </source>
</evidence>
<dbReference type="PANTHER" id="PTHR31004">
    <property type="entry name" value="TRANSMEMBRANE PROTEIN 79"/>
    <property type="match status" value="1"/>
</dbReference>
<accession>A0ABM5ELV5</accession>
<keyword evidence="2" id="KW-0472">Membrane</keyword>
<dbReference type="Proteomes" id="UP001652642">
    <property type="component" value="Chromosome 7"/>
</dbReference>
<dbReference type="PANTHER" id="PTHR31004:SF1">
    <property type="entry name" value="TRANSMEMBRANE PROTEIN 79"/>
    <property type="match status" value="1"/>
</dbReference>
<keyword evidence="3" id="KW-1185">Reference proteome</keyword>
<keyword evidence="2" id="KW-1133">Transmembrane helix</keyword>
<name>A0ABM5ELV5_9SAUR</name>
<feature type="region of interest" description="Disordered" evidence="1">
    <location>
        <begin position="1"/>
        <end position="25"/>
    </location>
</feature>
<dbReference type="RefSeq" id="XP_072834137.1">
    <property type="nucleotide sequence ID" value="XM_072978036.1"/>
</dbReference>
<evidence type="ECO:0000313" key="5">
    <source>
        <dbReference type="RefSeq" id="XP_072834137.1"/>
    </source>
</evidence>
<evidence type="ECO:0000313" key="3">
    <source>
        <dbReference type="Proteomes" id="UP001652642"/>
    </source>
</evidence>
<feature type="compositionally biased region" description="Low complexity" evidence="1">
    <location>
        <begin position="7"/>
        <end position="23"/>
    </location>
</feature>
<feature type="transmembrane region" description="Helical" evidence="2">
    <location>
        <begin position="243"/>
        <end position="262"/>
    </location>
</feature>
<keyword evidence="2" id="KW-0812">Transmembrane</keyword>
<protein>
    <submittedName>
        <fullName evidence="4 5">Uncharacterized protein isoform X1</fullName>
    </submittedName>
</protein>
<reference evidence="4 5" key="1">
    <citation type="submission" date="2025-05" db="UniProtKB">
        <authorList>
            <consortium name="RefSeq"/>
        </authorList>
    </citation>
    <scope>IDENTIFICATION</scope>
</reference>